<feature type="domain" description="PIN" evidence="1">
    <location>
        <begin position="15"/>
        <end position="130"/>
    </location>
</feature>
<dbReference type="EMBL" id="CM001488">
    <property type="protein sequence ID" value="EIM64641.1"/>
    <property type="molecule type" value="Genomic_DNA"/>
</dbReference>
<organism evidence="2 3">
    <name type="scientific">Desulfobacter postgatei 2ac9</name>
    <dbReference type="NCBI Taxonomy" id="879212"/>
    <lineage>
        <taxon>Bacteria</taxon>
        <taxon>Pseudomonadati</taxon>
        <taxon>Thermodesulfobacteriota</taxon>
        <taxon>Desulfobacteria</taxon>
        <taxon>Desulfobacterales</taxon>
        <taxon>Desulfobacteraceae</taxon>
        <taxon>Desulfobacter</taxon>
    </lineage>
</organism>
<dbReference type="HOGENOM" id="CLU_128080_0_0_7"/>
<proteinExistence type="predicted"/>
<accession>I5B578</accession>
<reference evidence="2 3" key="2">
    <citation type="submission" date="2012-02" db="EMBL/GenBank/DDBJ databases">
        <title>Improved High-Quality Draft sequence of Desulfobacter postgatei 2ac9.</title>
        <authorList>
            <consortium name="US DOE Joint Genome Institute"/>
            <person name="Lucas S."/>
            <person name="Han J."/>
            <person name="Lapidus A."/>
            <person name="Cheng J.-F."/>
            <person name="Goodwin L."/>
            <person name="Pitluck S."/>
            <person name="Peters L."/>
            <person name="Ovchinnikova G."/>
            <person name="Held B."/>
            <person name="Detter J.C."/>
            <person name="Han C."/>
            <person name="Tapia R."/>
            <person name="Land M."/>
            <person name="Hauser L."/>
            <person name="Kyrpides N."/>
            <person name="Ivanova N."/>
            <person name="Pagani I."/>
            <person name="Orellana R."/>
            <person name="Lovley D."/>
            <person name="Woyke T."/>
        </authorList>
    </citation>
    <scope>NUCLEOTIDE SEQUENCE [LARGE SCALE GENOMIC DNA]</scope>
    <source>
        <strain evidence="2 3">2ac9</strain>
    </source>
</reference>
<dbReference type="Gene3D" id="3.40.50.1010">
    <property type="entry name" value="5'-nuclease"/>
    <property type="match status" value="1"/>
</dbReference>
<dbReference type="Proteomes" id="UP000005778">
    <property type="component" value="Chromosome"/>
</dbReference>
<evidence type="ECO:0000313" key="2">
    <source>
        <dbReference type="EMBL" id="EIM64641.1"/>
    </source>
</evidence>
<sequence>MAGPGTGTIYMTAKIFIDTNILVYALDQYDPEKQHKSRTILRQVAQGPGGVISTQVMQEFYVTATKKLEVDALIVKDILHSFSHFEVVLILPEIIDRAIDCQVLNKISFWDALIVSAAQSARCGKIWTEDLNPGQIFQGVKVENPLIL</sequence>
<dbReference type="InterPro" id="IPR002716">
    <property type="entry name" value="PIN_dom"/>
</dbReference>
<dbReference type="SUPFAM" id="SSF88723">
    <property type="entry name" value="PIN domain-like"/>
    <property type="match status" value="1"/>
</dbReference>
<dbReference type="eggNOG" id="COG5573">
    <property type="taxonomic scope" value="Bacteria"/>
</dbReference>
<evidence type="ECO:0000313" key="3">
    <source>
        <dbReference type="Proteomes" id="UP000005778"/>
    </source>
</evidence>
<dbReference type="STRING" id="879212.DespoDRAFT_02821"/>
<evidence type="ECO:0000259" key="1">
    <source>
        <dbReference type="Pfam" id="PF01850"/>
    </source>
</evidence>
<dbReference type="Pfam" id="PF01850">
    <property type="entry name" value="PIN"/>
    <property type="match status" value="1"/>
</dbReference>
<name>I5B578_9BACT</name>
<dbReference type="AlphaFoldDB" id="I5B578"/>
<keyword evidence="3" id="KW-1185">Reference proteome</keyword>
<protein>
    <submittedName>
        <fullName evidence="2">Putative nucleic-acid-binding protein</fullName>
    </submittedName>
</protein>
<dbReference type="CDD" id="cd18692">
    <property type="entry name" value="PIN_VapC-like"/>
    <property type="match status" value="1"/>
</dbReference>
<reference evidence="2 3" key="1">
    <citation type="submission" date="2011-09" db="EMBL/GenBank/DDBJ databases">
        <authorList>
            <consortium name="US DOE Joint Genome Institute (JGI-PGF)"/>
            <person name="Lucas S."/>
            <person name="Han J."/>
            <person name="Lapidus A."/>
            <person name="Cheng J.-F."/>
            <person name="Goodwin L."/>
            <person name="Pitluck S."/>
            <person name="Peters L."/>
            <person name="Land M.L."/>
            <person name="Hauser L."/>
            <person name="Orellana R."/>
            <person name="Lovley D."/>
            <person name="Woyke T.J."/>
        </authorList>
    </citation>
    <scope>NUCLEOTIDE SEQUENCE [LARGE SCALE GENOMIC DNA]</scope>
    <source>
        <strain evidence="2 3">2ac9</strain>
    </source>
</reference>
<gene>
    <name evidence="2" type="ORF">DespoDRAFT_02821</name>
</gene>
<dbReference type="InterPro" id="IPR029060">
    <property type="entry name" value="PIN-like_dom_sf"/>
</dbReference>